<dbReference type="Gene3D" id="1.10.510.10">
    <property type="entry name" value="Transferase(Phosphotransferase) domain 1"/>
    <property type="match status" value="1"/>
</dbReference>
<dbReference type="GO" id="GO:0004672">
    <property type="term" value="F:protein kinase activity"/>
    <property type="evidence" value="ECO:0007669"/>
    <property type="project" value="TreeGrafter"/>
</dbReference>
<evidence type="ECO:0000313" key="4">
    <source>
        <dbReference type="Proteomes" id="UP000541444"/>
    </source>
</evidence>
<dbReference type="EMBL" id="JACGCM010001655">
    <property type="protein sequence ID" value="KAF6152106.1"/>
    <property type="molecule type" value="Genomic_DNA"/>
</dbReference>
<dbReference type="SUPFAM" id="SSF56112">
    <property type="entry name" value="Protein kinase-like (PK-like)"/>
    <property type="match status" value="1"/>
</dbReference>
<gene>
    <name evidence="3" type="ORF">GIB67_031428</name>
</gene>
<evidence type="ECO:0000259" key="2">
    <source>
        <dbReference type="PROSITE" id="PS50158"/>
    </source>
</evidence>
<dbReference type="PANTHER" id="PTHR48011:SF18">
    <property type="entry name" value="MITOGEN-ACTIVATED PROTEIN KINASE KINASE KINASE 19-RELATED"/>
    <property type="match status" value="1"/>
</dbReference>
<evidence type="ECO:0000256" key="1">
    <source>
        <dbReference type="PROSITE-ProRule" id="PRU00047"/>
    </source>
</evidence>
<proteinExistence type="predicted"/>
<dbReference type="GO" id="GO:0003676">
    <property type="term" value="F:nucleic acid binding"/>
    <property type="evidence" value="ECO:0007669"/>
    <property type="project" value="InterPro"/>
</dbReference>
<dbReference type="Proteomes" id="UP000541444">
    <property type="component" value="Unassembled WGS sequence"/>
</dbReference>
<dbReference type="PROSITE" id="PS50158">
    <property type="entry name" value="ZF_CCHC"/>
    <property type="match status" value="1"/>
</dbReference>
<dbReference type="AlphaFoldDB" id="A0A7J7MB34"/>
<keyword evidence="4" id="KW-1185">Reference proteome</keyword>
<feature type="domain" description="CCHC-type" evidence="2">
    <location>
        <begin position="17"/>
        <end position="31"/>
    </location>
</feature>
<organism evidence="3 4">
    <name type="scientific">Kingdonia uniflora</name>
    <dbReference type="NCBI Taxonomy" id="39325"/>
    <lineage>
        <taxon>Eukaryota</taxon>
        <taxon>Viridiplantae</taxon>
        <taxon>Streptophyta</taxon>
        <taxon>Embryophyta</taxon>
        <taxon>Tracheophyta</taxon>
        <taxon>Spermatophyta</taxon>
        <taxon>Magnoliopsida</taxon>
        <taxon>Ranunculales</taxon>
        <taxon>Circaeasteraceae</taxon>
        <taxon>Kingdonia</taxon>
    </lineage>
</organism>
<dbReference type="OrthoDB" id="8693905at2759"/>
<dbReference type="InterPro" id="IPR011009">
    <property type="entry name" value="Kinase-like_dom_sf"/>
</dbReference>
<accession>A0A7J7MB34</accession>
<reference evidence="3 4" key="1">
    <citation type="journal article" date="2020" name="IScience">
        <title>Genome Sequencing of the Endangered Kingdonia uniflora (Circaeasteraceae, Ranunculales) Reveals Potential Mechanisms of Evolutionary Specialization.</title>
        <authorList>
            <person name="Sun Y."/>
            <person name="Deng T."/>
            <person name="Zhang A."/>
            <person name="Moore M.J."/>
            <person name="Landis J.B."/>
            <person name="Lin N."/>
            <person name="Zhang H."/>
            <person name="Zhang X."/>
            <person name="Huang J."/>
            <person name="Zhang X."/>
            <person name="Sun H."/>
            <person name="Wang H."/>
        </authorList>
    </citation>
    <scope>NUCLEOTIDE SEQUENCE [LARGE SCALE GENOMIC DNA]</scope>
    <source>
        <strain evidence="3">TB1705</strain>
        <tissue evidence="3">Leaf</tissue>
    </source>
</reference>
<dbReference type="InterPro" id="IPR052751">
    <property type="entry name" value="Plant_MAPKKK"/>
</dbReference>
<dbReference type="SMART" id="SM00343">
    <property type="entry name" value="ZnF_C2HC"/>
    <property type="match status" value="1"/>
</dbReference>
<keyword evidence="1" id="KW-0862">Zinc</keyword>
<dbReference type="GO" id="GO:0007165">
    <property type="term" value="P:signal transduction"/>
    <property type="evidence" value="ECO:0007669"/>
    <property type="project" value="TreeGrafter"/>
</dbReference>
<protein>
    <recommendedName>
        <fullName evidence="2">CCHC-type domain-containing protein</fullName>
    </recommendedName>
</protein>
<name>A0A7J7MB34_9MAGN</name>
<dbReference type="InterPro" id="IPR036875">
    <property type="entry name" value="Znf_CCHC_sf"/>
</dbReference>
<dbReference type="Gene3D" id="4.10.60.10">
    <property type="entry name" value="Zinc finger, CCHC-type"/>
    <property type="match status" value="1"/>
</dbReference>
<dbReference type="SUPFAM" id="SSF57756">
    <property type="entry name" value="Retrovirus zinc finger-like domains"/>
    <property type="match status" value="1"/>
</dbReference>
<keyword evidence="1" id="KW-0479">Metal-binding</keyword>
<keyword evidence="1" id="KW-0863">Zinc-finger</keyword>
<dbReference type="PANTHER" id="PTHR48011">
    <property type="entry name" value="CCR4-NOT TRANSCRIPTIONAL COMPLEX SUBUNIT CAF120-RELATED"/>
    <property type="match status" value="1"/>
</dbReference>
<sequence>MVDSGKRSFNKFRKGTCWGCGESGHYRSDCKIGKDKGASSVKGSKSDTNKLATVSSNNSDEALLVVAADGSHHDKGWVFDSGDILHFDHGQLQLTAVDPHLAESTNIKNSFSSAYLATPRRYYVETPSLMVVKSVSVSQSSLLQKEKYILTHFGDCPEILRCFGDDFTVEDGKEVYNILLEFASRELPVIPDELCDDGKDFLIRCFTRDPMTRWTAEMLLNHPFVILVDSDASPRSAFDFPKWSSPSLHSRSLTCFEEEWDCSALESTVERIRQLDTKILQS</sequence>
<comment type="caution">
    <text evidence="3">The sequence shown here is derived from an EMBL/GenBank/DDBJ whole genome shotgun (WGS) entry which is preliminary data.</text>
</comment>
<dbReference type="GO" id="GO:0008270">
    <property type="term" value="F:zinc ion binding"/>
    <property type="evidence" value="ECO:0007669"/>
    <property type="project" value="UniProtKB-KW"/>
</dbReference>
<evidence type="ECO:0000313" key="3">
    <source>
        <dbReference type="EMBL" id="KAF6152106.1"/>
    </source>
</evidence>
<dbReference type="InterPro" id="IPR001878">
    <property type="entry name" value="Znf_CCHC"/>
</dbReference>